<name>A0A834SZD4_9FABA</name>
<evidence type="ECO:0000313" key="1">
    <source>
        <dbReference type="EMBL" id="KAF7812905.1"/>
    </source>
</evidence>
<protein>
    <submittedName>
        <fullName evidence="1">Uncharacterized protein</fullName>
    </submittedName>
</protein>
<accession>A0A834SZD4</accession>
<gene>
    <name evidence="1" type="ORF">G2W53_033881</name>
</gene>
<dbReference type="Proteomes" id="UP000634136">
    <property type="component" value="Unassembled WGS sequence"/>
</dbReference>
<organism evidence="1 2">
    <name type="scientific">Senna tora</name>
    <dbReference type="NCBI Taxonomy" id="362788"/>
    <lineage>
        <taxon>Eukaryota</taxon>
        <taxon>Viridiplantae</taxon>
        <taxon>Streptophyta</taxon>
        <taxon>Embryophyta</taxon>
        <taxon>Tracheophyta</taxon>
        <taxon>Spermatophyta</taxon>
        <taxon>Magnoliopsida</taxon>
        <taxon>eudicotyledons</taxon>
        <taxon>Gunneridae</taxon>
        <taxon>Pentapetalae</taxon>
        <taxon>rosids</taxon>
        <taxon>fabids</taxon>
        <taxon>Fabales</taxon>
        <taxon>Fabaceae</taxon>
        <taxon>Caesalpinioideae</taxon>
        <taxon>Cassia clade</taxon>
        <taxon>Senna</taxon>
    </lineage>
</organism>
<proteinExistence type="predicted"/>
<keyword evidence="2" id="KW-1185">Reference proteome</keyword>
<dbReference type="EMBL" id="JAAIUW010000010">
    <property type="protein sequence ID" value="KAF7812905.1"/>
    <property type="molecule type" value="Genomic_DNA"/>
</dbReference>
<sequence length="101" mass="11685">MTFHRFRGPFVTSLMSPIPVQFNDSIGIISVDQLQEDELRSLKLWKLVNMDNDDSVWSIGVHGTFHRNPNRWTQSRALINFEVTNIFANKIFKFSSSLLSV</sequence>
<evidence type="ECO:0000313" key="2">
    <source>
        <dbReference type="Proteomes" id="UP000634136"/>
    </source>
</evidence>
<comment type="caution">
    <text evidence="1">The sequence shown here is derived from an EMBL/GenBank/DDBJ whole genome shotgun (WGS) entry which is preliminary data.</text>
</comment>
<reference evidence="1" key="1">
    <citation type="submission" date="2020-09" db="EMBL/GenBank/DDBJ databases">
        <title>Genome-Enabled Discovery of Anthraquinone Biosynthesis in Senna tora.</title>
        <authorList>
            <person name="Kang S.-H."/>
            <person name="Pandey R.P."/>
            <person name="Lee C.-M."/>
            <person name="Sim J.-S."/>
            <person name="Jeong J.-T."/>
            <person name="Choi B.-S."/>
            <person name="Jung M."/>
            <person name="Ginzburg D."/>
            <person name="Zhao K."/>
            <person name="Won S.Y."/>
            <person name="Oh T.-J."/>
            <person name="Yu Y."/>
            <person name="Kim N.-H."/>
            <person name="Lee O.R."/>
            <person name="Lee T.-H."/>
            <person name="Bashyal P."/>
            <person name="Kim T.-S."/>
            <person name="Lee W.-H."/>
            <person name="Kawkins C."/>
            <person name="Kim C.-K."/>
            <person name="Kim J.S."/>
            <person name="Ahn B.O."/>
            <person name="Rhee S.Y."/>
            <person name="Sohng J.K."/>
        </authorList>
    </citation>
    <scope>NUCLEOTIDE SEQUENCE</scope>
    <source>
        <tissue evidence="1">Leaf</tissue>
    </source>
</reference>
<dbReference type="AlphaFoldDB" id="A0A834SZD4"/>